<comment type="caution">
    <text evidence="9">The sequence shown here is derived from an EMBL/GenBank/DDBJ whole genome shotgun (WGS) entry which is preliminary data.</text>
</comment>
<feature type="domain" description="Acyl-CoA oxidase/dehydrogenase middle" evidence="7">
    <location>
        <begin position="146"/>
        <end position="250"/>
    </location>
</feature>
<dbReference type="GO" id="GO:0033539">
    <property type="term" value="P:fatty acid beta-oxidation using acyl-CoA dehydrogenase"/>
    <property type="evidence" value="ECO:0007669"/>
    <property type="project" value="TreeGrafter"/>
</dbReference>
<dbReference type="Pfam" id="PF02770">
    <property type="entry name" value="Acyl-CoA_dh_M"/>
    <property type="match status" value="1"/>
</dbReference>
<dbReference type="InterPro" id="IPR009100">
    <property type="entry name" value="AcylCoA_DH/oxidase_NM_dom_sf"/>
</dbReference>
<feature type="domain" description="Acyl-CoA dehydrogenase/oxidase N-terminal" evidence="8">
    <location>
        <begin position="18"/>
        <end position="110"/>
    </location>
</feature>
<name>A0A0W8FQW2_9ZZZZ</name>
<evidence type="ECO:0000256" key="3">
    <source>
        <dbReference type="ARBA" id="ARBA00022630"/>
    </source>
</evidence>
<dbReference type="InterPro" id="IPR037069">
    <property type="entry name" value="AcylCoA_DH/ox_N_sf"/>
</dbReference>
<organism evidence="9">
    <name type="scientific">hydrocarbon metagenome</name>
    <dbReference type="NCBI Taxonomy" id="938273"/>
    <lineage>
        <taxon>unclassified sequences</taxon>
        <taxon>metagenomes</taxon>
        <taxon>ecological metagenomes</taxon>
    </lineage>
</organism>
<evidence type="ECO:0000256" key="5">
    <source>
        <dbReference type="ARBA" id="ARBA00023002"/>
    </source>
</evidence>
<accession>A0A0W8FQW2</accession>
<evidence type="ECO:0000256" key="4">
    <source>
        <dbReference type="ARBA" id="ARBA00022827"/>
    </source>
</evidence>
<dbReference type="AlphaFoldDB" id="A0A0W8FQW2"/>
<dbReference type="InterPro" id="IPR046373">
    <property type="entry name" value="Acyl-CoA_Oxase/DH_mid-dom_sf"/>
</dbReference>
<dbReference type="Gene3D" id="2.40.110.10">
    <property type="entry name" value="Butyryl-CoA Dehydrogenase, subunit A, domain 2"/>
    <property type="match status" value="1"/>
</dbReference>
<dbReference type="InterPro" id="IPR050741">
    <property type="entry name" value="Acyl-CoA_dehydrogenase"/>
</dbReference>
<dbReference type="Pfam" id="PF00441">
    <property type="entry name" value="Acyl-CoA_dh_1"/>
    <property type="match status" value="1"/>
</dbReference>
<dbReference type="PANTHER" id="PTHR48083:SF2">
    <property type="entry name" value="MEDIUM-CHAIN SPECIFIC ACYL-COA DEHYDROGENASE, MITOCHONDRIAL"/>
    <property type="match status" value="1"/>
</dbReference>
<dbReference type="EC" id="1.3.8.1" evidence="9"/>
<dbReference type="InterPro" id="IPR009075">
    <property type="entry name" value="AcylCo_DH/oxidase_C"/>
</dbReference>
<evidence type="ECO:0000256" key="2">
    <source>
        <dbReference type="ARBA" id="ARBA00009347"/>
    </source>
</evidence>
<evidence type="ECO:0000259" key="7">
    <source>
        <dbReference type="Pfam" id="PF02770"/>
    </source>
</evidence>
<keyword evidence="5 9" id="KW-0560">Oxidoreductase</keyword>
<feature type="domain" description="Acyl-CoA dehydrogenase/oxidase C-terminal" evidence="6">
    <location>
        <begin position="282"/>
        <end position="409"/>
    </location>
</feature>
<protein>
    <submittedName>
        <fullName evidence="9">Acyl-coa dehydrogenase, short-chain specific</fullName>
        <ecNumber evidence="9">1.3.8.1</ecNumber>
    </submittedName>
</protein>
<keyword evidence="3" id="KW-0285">Flavoprotein</keyword>
<comment type="cofactor">
    <cofactor evidence="1">
        <name>FAD</name>
        <dbReference type="ChEBI" id="CHEBI:57692"/>
    </cofactor>
</comment>
<dbReference type="GO" id="GO:0005737">
    <property type="term" value="C:cytoplasm"/>
    <property type="evidence" value="ECO:0007669"/>
    <property type="project" value="TreeGrafter"/>
</dbReference>
<evidence type="ECO:0000256" key="1">
    <source>
        <dbReference type="ARBA" id="ARBA00001974"/>
    </source>
</evidence>
<dbReference type="EMBL" id="LNQE01000914">
    <property type="protein sequence ID" value="KUG23287.1"/>
    <property type="molecule type" value="Genomic_DNA"/>
</dbReference>
<dbReference type="Gene3D" id="1.20.140.10">
    <property type="entry name" value="Butyryl-CoA Dehydrogenase, subunit A, domain 3"/>
    <property type="match status" value="1"/>
</dbReference>
<dbReference type="Pfam" id="PF02771">
    <property type="entry name" value="Acyl-CoA_dh_N"/>
    <property type="match status" value="1"/>
</dbReference>
<dbReference type="SUPFAM" id="SSF56645">
    <property type="entry name" value="Acyl-CoA dehydrogenase NM domain-like"/>
    <property type="match status" value="1"/>
</dbReference>
<comment type="similarity">
    <text evidence="2">Belongs to the acyl-CoA dehydrogenase family.</text>
</comment>
<proteinExistence type="inferred from homology"/>
<evidence type="ECO:0000313" key="9">
    <source>
        <dbReference type="EMBL" id="KUG23287.1"/>
    </source>
</evidence>
<evidence type="ECO:0000259" key="6">
    <source>
        <dbReference type="Pfam" id="PF00441"/>
    </source>
</evidence>
<dbReference type="CDD" id="cd00567">
    <property type="entry name" value="ACAD"/>
    <property type="match status" value="1"/>
</dbReference>
<dbReference type="InterPro" id="IPR013786">
    <property type="entry name" value="AcylCoA_DH/ox_N"/>
</dbReference>
<dbReference type="GO" id="GO:0016937">
    <property type="term" value="F:short-chain fatty acyl-CoA dehydrogenase activity"/>
    <property type="evidence" value="ECO:0007669"/>
    <property type="project" value="UniProtKB-EC"/>
</dbReference>
<dbReference type="InterPro" id="IPR006091">
    <property type="entry name" value="Acyl-CoA_Oxase/DH_mid-dom"/>
</dbReference>
<reference evidence="9" key="1">
    <citation type="journal article" date="2015" name="Proc. Natl. Acad. Sci. U.S.A.">
        <title>Networks of energetic and metabolic interactions define dynamics in microbial communities.</title>
        <authorList>
            <person name="Embree M."/>
            <person name="Liu J.K."/>
            <person name="Al-Bassam M.M."/>
            <person name="Zengler K."/>
        </authorList>
    </citation>
    <scope>NUCLEOTIDE SEQUENCE</scope>
</reference>
<dbReference type="Gene3D" id="1.10.540.10">
    <property type="entry name" value="Acyl-CoA dehydrogenase/oxidase, N-terminal domain"/>
    <property type="match status" value="1"/>
</dbReference>
<dbReference type="GO" id="GO:0050660">
    <property type="term" value="F:flavin adenine dinucleotide binding"/>
    <property type="evidence" value="ECO:0007669"/>
    <property type="project" value="InterPro"/>
</dbReference>
<dbReference type="InterPro" id="IPR036250">
    <property type="entry name" value="AcylCo_DH-like_C"/>
</dbReference>
<keyword evidence="4" id="KW-0274">FAD</keyword>
<dbReference type="PANTHER" id="PTHR48083">
    <property type="entry name" value="MEDIUM-CHAIN SPECIFIC ACYL-COA DEHYDROGENASE, MITOCHONDRIAL-RELATED"/>
    <property type="match status" value="1"/>
</dbReference>
<dbReference type="SUPFAM" id="SSF47203">
    <property type="entry name" value="Acyl-CoA dehydrogenase C-terminal domain-like"/>
    <property type="match status" value="1"/>
</dbReference>
<sequence length="426" mass="47977">MKNFDEFSKPEEYISPMDKHIRSVIRNWAAKEVMPYRRKYDEDWKDHHIIEPAFDKLMGNKGVGLQKALFPPELGGWGIGQSDSAFTVSCALAEEVGRADTAMAVAFMVTYWPLTTILVEPHVNWRLAKEFAPMFCNSDKAVFAANAMTEPQGGADIENMDILGGKTIRTVARLEGDEWVLNGHKLWPTNTGGVSKLFSVPCTTKLGSNDPNDFAMIFVPADTKGVTQGGPYEKAGMAADKNSDIWFEDVRVPSWYRAHGPGMDAQVFREIIPWGLAASMGFICGAMLNLYEILYDFVSTKTYKNKPLKEDDHIASIIGRIAGDIDICRILTYEAARMGDRRNKPYGYPIHSDEVACKMRNLKDFVCDRAVDVFGKAMDVLGPYGADREYDIEKHWRDIKIIQLWMGGKQLCQVEAARYFFNCKTL</sequence>
<evidence type="ECO:0000259" key="8">
    <source>
        <dbReference type="Pfam" id="PF02771"/>
    </source>
</evidence>
<gene>
    <name evidence="9" type="ORF">ASZ90_006948</name>
</gene>